<accession>A0A947DKS5</accession>
<evidence type="ECO:0000259" key="9">
    <source>
        <dbReference type="Pfam" id="PF13231"/>
    </source>
</evidence>
<evidence type="ECO:0000313" key="10">
    <source>
        <dbReference type="EMBL" id="MBT9317526.1"/>
    </source>
</evidence>
<evidence type="ECO:0000256" key="5">
    <source>
        <dbReference type="ARBA" id="ARBA00022692"/>
    </source>
</evidence>
<dbReference type="InterPro" id="IPR038731">
    <property type="entry name" value="RgtA/B/C-like"/>
</dbReference>
<evidence type="ECO:0000256" key="4">
    <source>
        <dbReference type="ARBA" id="ARBA00022679"/>
    </source>
</evidence>
<sequence length="526" mass="58474">MITLVAVWWILQHPFGTNWDEANYLNQAIQDRSALNQGLWDWVKAILRRDSARPPAYRILIVPITQLLGANSVVLRLSSWLSFTCTLFLMYLVGKRLCERAVGGFIACFLLACPILIGPNMRFYVDYSLYLAIAGVLYCLFCQWDNPTQHPRYWIGLGLFLGLGAMAKPTILLIVGPMLVVVMLLCWLKWITGPTLPALFKSYGLATMVMAPWWVLNGQAALEKAFSSGGNVRDALGPEGELGTLLHWGYVFLQSITGPIVGGLAGAIAVSFCFKLCVLRQSSLDRSQQLALVVCLAGAIPLACIAAFGVNHNPRLIAPLLLPLGLAVGLMVYDLGWLTHKLMAPVAIVMIVAQVSVMLLPQGGSDRYQEGDTFAQTHNWGNPTSVMRLEEQWDWSLLHELATQYQMDTPKIGYLGSAKTLNPSQLLLPWVMADETANIVQLWNFTTGPIDWHPLMKRAMTKDILITFVPEPLSTVDNFAAIENQYNLEFSERIANTGQFMPLKILEMGKFSTSKVHVFLRKGQET</sequence>
<proteinExistence type="predicted"/>
<evidence type="ECO:0000256" key="1">
    <source>
        <dbReference type="ARBA" id="ARBA00004651"/>
    </source>
</evidence>
<evidence type="ECO:0000256" key="2">
    <source>
        <dbReference type="ARBA" id="ARBA00022475"/>
    </source>
</evidence>
<feature type="transmembrane region" description="Helical" evidence="8">
    <location>
        <begin position="101"/>
        <end position="121"/>
    </location>
</feature>
<dbReference type="GO" id="GO:0009103">
    <property type="term" value="P:lipopolysaccharide biosynthetic process"/>
    <property type="evidence" value="ECO:0007669"/>
    <property type="project" value="UniProtKB-ARBA"/>
</dbReference>
<keyword evidence="2" id="KW-1003">Cell membrane</keyword>
<dbReference type="Pfam" id="PF13231">
    <property type="entry name" value="PMT_2"/>
    <property type="match status" value="1"/>
</dbReference>
<feature type="domain" description="Glycosyltransferase RgtA/B/C/D-like" evidence="9">
    <location>
        <begin position="53"/>
        <end position="212"/>
    </location>
</feature>
<feature type="transmembrane region" description="Helical" evidence="8">
    <location>
        <begin position="256"/>
        <end position="278"/>
    </location>
</feature>
<reference evidence="10" key="1">
    <citation type="submission" date="2020-11" db="EMBL/GenBank/DDBJ databases">
        <authorList>
            <person name="Konstantinou D."/>
            <person name="Gkelis S."/>
            <person name="Popin R."/>
            <person name="Fewer D."/>
            <person name="Sivonen K."/>
        </authorList>
    </citation>
    <scope>NUCLEOTIDE SEQUENCE</scope>
    <source>
        <strain evidence="10">TAU-MAC 1115</strain>
    </source>
</reference>
<evidence type="ECO:0000256" key="3">
    <source>
        <dbReference type="ARBA" id="ARBA00022676"/>
    </source>
</evidence>
<dbReference type="GO" id="GO:0005886">
    <property type="term" value="C:plasma membrane"/>
    <property type="evidence" value="ECO:0007669"/>
    <property type="project" value="UniProtKB-SubCell"/>
</dbReference>
<keyword evidence="6 8" id="KW-1133">Transmembrane helix</keyword>
<name>A0A947DKS5_9CYAN</name>
<feature type="transmembrane region" description="Helical" evidence="8">
    <location>
        <begin position="127"/>
        <end position="144"/>
    </location>
</feature>
<protein>
    <submittedName>
        <fullName evidence="10">Glycosyltransferase family 39 protein</fullName>
    </submittedName>
</protein>
<keyword evidence="4" id="KW-0808">Transferase</keyword>
<evidence type="ECO:0000256" key="8">
    <source>
        <dbReference type="SAM" id="Phobius"/>
    </source>
</evidence>
<comment type="caution">
    <text evidence="10">The sequence shown here is derived from an EMBL/GenBank/DDBJ whole genome shotgun (WGS) entry which is preliminary data.</text>
</comment>
<feature type="transmembrane region" description="Helical" evidence="8">
    <location>
        <begin position="316"/>
        <end position="335"/>
    </location>
</feature>
<feature type="transmembrane region" description="Helical" evidence="8">
    <location>
        <begin position="290"/>
        <end position="310"/>
    </location>
</feature>
<comment type="subcellular location">
    <subcellularLocation>
        <location evidence="1">Cell membrane</location>
        <topology evidence="1">Multi-pass membrane protein</topology>
    </subcellularLocation>
</comment>
<feature type="transmembrane region" description="Helical" evidence="8">
    <location>
        <begin position="151"/>
        <end position="167"/>
    </location>
</feature>
<reference evidence="10" key="2">
    <citation type="journal article" date="2021" name="Mar. Drugs">
        <title>Genome Reduction and Secondary Metabolism of the Marine Sponge-Associated Cyanobacterium Leptothoe.</title>
        <authorList>
            <person name="Konstantinou D."/>
            <person name="Popin R.V."/>
            <person name="Fewer D.P."/>
            <person name="Sivonen K."/>
            <person name="Gkelis S."/>
        </authorList>
    </citation>
    <scope>NUCLEOTIDE SEQUENCE</scope>
    <source>
        <strain evidence="10">TAU-MAC 1115</strain>
    </source>
</reference>
<dbReference type="PANTHER" id="PTHR33908:SF11">
    <property type="entry name" value="MEMBRANE PROTEIN"/>
    <property type="match status" value="1"/>
</dbReference>
<dbReference type="AlphaFoldDB" id="A0A947DKS5"/>
<keyword evidence="11" id="KW-1185">Reference proteome</keyword>
<dbReference type="Proteomes" id="UP000717364">
    <property type="component" value="Unassembled WGS sequence"/>
</dbReference>
<organism evidence="10 11">
    <name type="scientific">Leptothoe spongobia TAU-MAC 1115</name>
    <dbReference type="NCBI Taxonomy" id="1967444"/>
    <lineage>
        <taxon>Bacteria</taxon>
        <taxon>Bacillati</taxon>
        <taxon>Cyanobacteriota</taxon>
        <taxon>Cyanophyceae</taxon>
        <taxon>Nodosilineales</taxon>
        <taxon>Cymatolegaceae</taxon>
        <taxon>Leptothoe</taxon>
        <taxon>Leptothoe spongobia</taxon>
    </lineage>
</organism>
<feature type="transmembrane region" description="Helical" evidence="8">
    <location>
        <begin position="73"/>
        <end position="94"/>
    </location>
</feature>
<gene>
    <name evidence="10" type="ORF">IXB50_19055</name>
</gene>
<keyword evidence="3" id="KW-0328">Glycosyltransferase</keyword>
<evidence type="ECO:0000313" key="11">
    <source>
        <dbReference type="Proteomes" id="UP000717364"/>
    </source>
</evidence>
<keyword evidence="5 8" id="KW-0812">Transmembrane</keyword>
<evidence type="ECO:0000256" key="7">
    <source>
        <dbReference type="ARBA" id="ARBA00023136"/>
    </source>
</evidence>
<evidence type="ECO:0000256" key="6">
    <source>
        <dbReference type="ARBA" id="ARBA00022989"/>
    </source>
</evidence>
<dbReference type="PANTHER" id="PTHR33908">
    <property type="entry name" value="MANNOSYLTRANSFERASE YKCB-RELATED"/>
    <property type="match status" value="1"/>
</dbReference>
<keyword evidence="7 8" id="KW-0472">Membrane</keyword>
<dbReference type="GO" id="GO:0016763">
    <property type="term" value="F:pentosyltransferase activity"/>
    <property type="evidence" value="ECO:0007669"/>
    <property type="project" value="TreeGrafter"/>
</dbReference>
<dbReference type="InterPro" id="IPR050297">
    <property type="entry name" value="LipidA_mod_glycosyltrf_83"/>
</dbReference>
<dbReference type="EMBL" id="JADOES010000049">
    <property type="protein sequence ID" value="MBT9317526.1"/>
    <property type="molecule type" value="Genomic_DNA"/>
</dbReference>